<accession>A0A0F9KN18</accession>
<feature type="non-terminal residue" evidence="1">
    <location>
        <position position="1"/>
    </location>
</feature>
<evidence type="ECO:0000313" key="1">
    <source>
        <dbReference type="EMBL" id="KKM83519.1"/>
    </source>
</evidence>
<protein>
    <recommendedName>
        <fullName evidence="2">Bulb-type lectin domain-containing protein</fullName>
    </recommendedName>
</protein>
<gene>
    <name evidence="1" type="ORF">LCGC14_1308520</name>
</gene>
<reference evidence="1" key="1">
    <citation type="journal article" date="2015" name="Nature">
        <title>Complex archaea that bridge the gap between prokaryotes and eukaryotes.</title>
        <authorList>
            <person name="Spang A."/>
            <person name="Saw J.H."/>
            <person name="Jorgensen S.L."/>
            <person name="Zaremba-Niedzwiedzka K."/>
            <person name="Martijn J."/>
            <person name="Lind A.E."/>
            <person name="van Eijk R."/>
            <person name="Schleper C."/>
            <person name="Guy L."/>
            <person name="Ettema T.J."/>
        </authorList>
    </citation>
    <scope>NUCLEOTIDE SEQUENCE</scope>
</reference>
<dbReference type="EMBL" id="LAZR01007701">
    <property type="protein sequence ID" value="KKM83519.1"/>
    <property type="molecule type" value="Genomic_DNA"/>
</dbReference>
<organism evidence="1">
    <name type="scientific">marine sediment metagenome</name>
    <dbReference type="NCBI Taxonomy" id="412755"/>
    <lineage>
        <taxon>unclassified sequences</taxon>
        <taxon>metagenomes</taxon>
        <taxon>ecological metagenomes</taxon>
    </lineage>
</organism>
<proteinExistence type="predicted"/>
<sequence>GLVKSEKLFADTYNLFITGGFEGELILGPDTLISTGDWYLLWPGADSIYKYTEHLFLIKYNLGEKLIWYKNYENVRSLSVAQDNSHNLYLVAYHYGECLIEDDIKITDNLFLLKYDENGKYLWHLTGGPSGQITQPYDLICCDNHLYITGHIAVNI</sequence>
<evidence type="ECO:0008006" key="2">
    <source>
        <dbReference type="Google" id="ProtNLM"/>
    </source>
</evidence>
<name>A0A0F9KN18_9ZZZZ</name>
<dbReference type="AlphaFoldDB" id="A0A0F9KN18"/>
<comment type="caution">
    <text evidence="1">The sequence shown here is derived from an EMBL/GenBank/DDBJ whole genome shotgun (WGS) entry which is preliminary data.</text>
</comment>